<keyword evidence="1" id="KW-0645">Protease</keyword>
<accession>A0A969WA41</accession>
<keyword evidence="1" id="KW-0031">Aminopeptidase</keyword>
<reference evidence="1" key="1">
    <citation type="submission" date="2020-03" db="EMBL/GenBank/DDBJ databases">
        <title>Solimonas marina sp. nov., isolated from deep seawater of the Pacific Ocean.</title>
        <authorList>
            <person name="Liu X."/>
            <person name="Lai Q."/>
            <person name="Sun F."/>
            <person name="Gai Y."/>
            <person name="Li G."/>
            <person name="Shao Z."/>
        </authorList>
    </citation>
    <scope>NUCLEOTIDE SEQUENCE</scope>
    <source>
        <strain evidence="1">C16B3</strain>
    </source>
</reference>
<keyword evidence="2" id="KW-1185">Reference proteome</keyword>
<organism evidence="1 2">
    <name type="scientific">Solimonas marina</name>
    <dbReference type="NCBI Taxonomy" id="2714601"/>
    <lineage>
        <taxon>Bacteria</taxon>
        <taxon>Pseudomonadati</taxon>
        <taxon>Pseudomonadota</taxon>
        <taxon>Gammaproteobacteria</taxon>
        <taxon>Nevskiales</taxon>
        <taxon>Nevskiaceae</taxon>
        <taxon>Solimonas</taxon>
    </lineage>
</organism>
<dbReference type="PROSITE" id="PS51257">
    <property type="entry name" value="PROKAR_LIPOPROTEIN"/>
    <property type="match status" value="1"/>
</dbReference>
<dbReference type="GO" id="GO:0004177">
    <property type="term" value="F:aminopeptidase activity"/>
    <property type="evidence" value="ECO:0007669"/>
    <property type="project" value="UniProtKB-KW"/>
</dbReference>
<proteinExistence type="predicted"/>
<evidence type="ECO:0000313" key="2">
    <source>
        <dbReference type="Proteomes" id="UP000653472"/>
    </source>
</evidence>
<gene>
    <name evidence="1" type="ORF">G7Y82_08485</name>
</gene>
<comment type="caution">
    <text evidence="1">The sequence shown here is derived from an EMBL/GenBank/DDBJ whole genome shotgun (WGS) entry which is preliminary data.</text>
</comment>
<protein>
    <submittedName>
        <fullName evidence="1">Aminopeptidase</fullName>
    </submittedName>
</protein>
<dbReference type="PIRSF" id="PIRSF029285">
    <property type="entry name" value="Aminopept"/>
    <property type="match status" value="1"/>
</dbReference>
<dbReference type="AlphaFoldDB" id="A0A969WA41"/>
<evidence type="ECO:0000313" key="1">
    <source>
        <dbReference type="EMBL" id="NKF22354.1"/>
    </source>
</evidence>
<dbReference type="Proteomes" id="UP000653472">
    <property type="component" value="Unassembled WGS sequence"/>
</dbReference>
<dbReference type="InterPro" id="IPR014553">
    <property type="entry name" value="Aminopept"/>
</dbReference>
<dbReference type="RefSeq" id="WP_168147621.1">
    <property type="nucleotide sequence ID" value="NZ_JAAVXB010000004.1"/>
</dbReference>
<sequence>MPRLPLVILALSGSLLLSACGTVCYYTQAVGGEVAVLRAREPIAQVLRDPATDPQLRQRLTLVRDARNWAVKALDLPDNGSYRSYADVGRPYVVWNVFATPEFSTEPVEHCFPIAGCVGYQGWYSKQAAERSAQQLAARGDDTHVSGVPAYSTLGWFDDPVLNTMMHWDDATLLSTLFHELAHQKLYIKHDTRFNESFAEFVGMQGLRDYEKAHGLPQSQVLAERQVRSRQFTKLVLAARDRLVALYREPLTADVMRERKAAVFAQLRTDYQALRDGPWHGYAGYDHFFDQPMNNARLLPFGLYDDDLPAFAALFTQNGGDWPRFYAAARRLGKRPAAQRRAEIERLRQAGAADAS</sequence>
<keyword evidence="1" id="KW-0378">Hydrolase</keyword>
<dbReference type="Pfam" id="PF10023">
    <property type="entry name" value="Aminopep"/>
    <property type="match status" value="1"/>
</dbReference>
<name>A0A969WA41_9GAMM</name>
<dbReference type="EMBL" id="JAAVXB010000004">
    <property type="protein sequence ID" value="NKF22354.1"/>
    <property type="molecule type" value="Genomic_DNA"/>
</dbReference>